<keyword evidence="3" id="KW-1185">Reference proteome</keyword>
<dbReference type="Proteomes" id="UP001275084">
    <property type="component" value="Unassembled WGS sequence"/>
</dbReference>
<sequence length="277" mass="31215">MPTSVESKQGGDDPGTVRFTNVQDLLNVIDCTARDSLTVTNVSLNRFTEIESTRENQRRKFRFRYYDSNSRILIITITTGLHEQLHKPLYNEYVGQVRDMGLSKSWKDIASAGLSAQGYSGRRGKEGDSTGGPKPERATKGAWPTLVIEAGVSETLGELHLDMQRWFSMSNHEVNIVLLAKFDDTKILLEKWEEEMPVRPGATTTRRSLQHPEPVLRQSITITQNTTTNPISYNVTRGALLLSFRLLFLRDPGPGEGDFVIGVQELEEYAENVWVEV</sequence>
<evidence type="ECO:0000313" key="3">
    <source>
        <dbReference type="Proteomes" id="UP001275084"/>
    </source>
</evidence>
<evidence type="ECO:0000256" key="1">
    <source>
        <dbReference type="SAM" id="MobiDB-lite"/>
    </source>
</evidence>
<feature type="region of interest" description="Disordered" evidence="1">
    <location>
        <begin position="117"/>
        <end position="139"/>
    </location>
</feature>
<accession>A0AAJ0ME84</accession>
<reference evidence="2" key="1">
    <citation type="journal article" date="2023" name="Mol. Phylogenet. Evol.">
        <title>Genome-scale phylogeny and comparative genomics of the fungal order Sordariales.</title>
        <authorList>
            <person name="Hensen N."/>
            <person name="Bonometti L."/>
            <person name="Westerberg I."/>
            <person name="Brannstrom I.O."/>
            <person name="Guillou S."/>
            <person name="Cros-Aarteil S."/>
            <person name="Calhoun S."/>
            <person name="Haridas S."/>
            <person name="Kuo A."/>
            <person name="Mondo S."/>
            <person name="Pangilinan J."/>
            <person name="Riley R."/>
            <person name="LaButti K."/>
            <person name="Andreopoulos B."/>
            <person name="Lipzen A."/>
            <person name="Chen C."/>
            <person name="Yan M."/>
            <person name="Daum C."/>
            <person name="Ng V."/>
            <person name="Clum A."/>
            <person name="Steindorff A."/>
            <person name="Ohm R.A."/>
            <person name="Martin F."/>
            <person name="Silar P."/>
            <person name="Natvig D.O."/>
            <person name="Lalanne C."/>
            <person name="Gautier V."/>
            <person name="Ament-Velasquez S.L."/>
            <person name="Kruys A."/>
            <person name="Hutchinson M.I."/>
            <person name="Powell A.J."/>
            <person name="Barry K."/>
            <person name="Miller A.N."/>
            <person name="Grigoriev I.V."/>
            <person name="Debuchy R."/>
            <person name="Gladieux P."/>
            <person name="Hiltunen Thoren M."/>
            <person name="Johannesson H."/>
        </authorList>
    </citation>
    <scope>NUCLEOTIDE SEQUENCE</scope>
    <source>
        <strain evidence="2">CBS 955.72</strain>
    </source>
</reference>
<feature type="compositionally biased region" description="Basic and acidic residues" evidence="1">
    <location>
        <begin position="123"/>
        <end position="139"/>
    </location>
</feature>
<reference evidence="2" key="2">
    <citation type="submission" date="2023-06" db="EMBL/GenBank/DDBJ databases">
        <authorList>
            <consortium name="Lawrence Berkeley National Laboratory"/>
            <person name="Haridas S."/>
            <person name="Hensen N."/>
            <person name="Bonometti L."/>
            <person name="Westerberg I."/>
            <person name="Brannstrom I.O."/>
            <person name="Guillou S."/>
            <person name="Cros-Aarteil S."/>
            <person name="Calhoun S."/>
            <person name="Kuo A."/>
            <person name="Mondo S."/>
            <person name="Pangilinan J."/>
            <person name="Riley R."/>
            <person name="Labutti K."/>
            <person name="Andreopoulos B."/>
            <person name="Lipzen A."/>
            <person name="Chen C."/>
            <person name="Yanf M."/>
            <person name="Daum C."/>
            <person name="Ng V."/>
            <person name="Clum A."/>
            <person name="Steindorff A."/>
            <person name="Ohm R."/>
            <person name="Martin F."/>
            <person name="Silar P."/>
            <person name="Natvig D."/>
            <person name="Lalanne C."/>
            <person name="Gautier V."/>
            <person name="Ament-Velasquez S.L."/>
            <person name="Kruys A."/>
            <person name="Hutchinson M.I."/>
            <person name="Powell A.J."/>
            <person name="Barry K."/>
            <person name="Miller A.N."/>
            <person name="Grigoriev I.V."/>
            <person name="Debuchy R."/>
            <person name="Gladieux P."/>
            <person name="Thoren M.H."/>
            <person name="Johannesson H."/>
        </authorList>
    </citation>
    <scope>NUCLEOTIDE SEQUENCE</scope>
    <source>
        <strain evidence="2">CBS 955.72</strain>
    </source>
</reference>
<evidence type="ECO:0000313" key="2">
    <source>
        <dbReference type="EMBL" id="KAK3353226.1"/>
    </source>
</evidence>
<dbReference type="EMBL" id="JAUIQD010000004">
    <property type="protein sequence ID" value="KAK3353226.1"/>
    <property type="molecule type" value="Genomic_DNA"/>
</dbReference>
<comment type="caution">
    <text evidence="2">The sequence shown here is derived from an EMBL/GenBank/DDBJ whole genome shotgun (WGS) entry which is preliminary data.</text>
</comment>
<protein>
    <submittedName>
        <fullName evidence="2">Uncharacterized protein</fullName>
    </submittedName>
</protein>
<dbReference type="AlphaFoldDB" id="A0AAJ0ME84"/>
<gene>
    <name evidence="2" type="ORF">B0T25DRAFT_205830</name>
</gene>
<name>A0AAJ0ME84_9PEZI</name>
<organism evidence="2 3">
    <name type="scientific">Lasiosphaeria hispida</name>
    <dbReference type="NCBI Taxonomy" id="260671"/>
    <lineage>
        <taxon>Eukaryota</taxon>
        <taxon>Fungi</taxon>
        <taxon>Dikarya</taxon>
        <taxon>Ascomycota</taxon>
        <taxon>Pezizomycotina</taxon>
        <taxon>Sordariomycetes</taxon>
        <taxon>Sordariomycetidae</taxon>
        <taxon>Sordariales</taxon>
        <taxon>Lasiosphaeriaceae</taxon>
        <taxon>Lasiosphaeria</taxon>
    </lineage>
</organism>
<proteinExistence type="predicted"/>